<keyword evidence="2" id="KW-0732">Signal</keyword>
<evidence type="ECO:0000313" key="4">
    <source>
        <dbReference type="Proteomes" id="UP000241890"/>
    </source>
</evidence>
<evidence type="ECO:0000256" key="1">
    <source>
        <dbReference type="SAM" id="MobiDB-lite"/>
    </source>
</evidence>
<feature type="region of interest" description="Disordered" evidence="1">
    <location>
        <begin position="201"/>
        <end position="260"/>
    </location>
</feature>
<name>A0A2R5GRL5_9STRA</name>
<dbReference type="Proteomes" id="UP000241890">
    <property type="component" value="Unassembled WGS sequence"/>
</dbReference>
<dbReference type="InParanoid" id="A0A2R5GRL5"/>
<protein>
    <recommendedName>
        <fullName evidence="5">Secreted protein</fullName>
    </recommendedName>
</protein>
<evidence type="ECO:0008006" key="5">
    <source>
        <dbReference type="Google" id="ProtNLM"/>
    </source>
</evidence>
<evidence type="ECO:0000256" key="2">
    <source>
        <dbReference type="SAM" id="SignalP"/>
    </source>
</evidence>
<feature type="signal peptide" evidence="2">
    <location>
        <begin position="1"/>
        <end position="23"/>
    </location>
</feature>
<reference evidence="3 4" key="1">
    <citation type="submission" date="2017-12" db="EMBL/GenBank/DDBJ databases">
        <title>Sequencing, de novo assembly and annotation of complete genome of a new Thraustochytrid species, strain FCC1311.</title>
        <authorList>
            <person name="Sedici K."/>
            <person name="Godart F."/>
            <person name="Aiese Cigliano R."/>
            <person name="Sanseverino W."/>
            <person name="Barakat M."/>
            <person name="Ortet P."/>
            <person name="Marechal E."/>
            <person name="Cagnac O."/>
            <person name="Amato A."/>
        </authorList>
    </citation>
    <scope>NUCLEOTIDE SEQUENCE [LARGE SCALE GENOMIC DNA]</scope>
</reference>
<dbReference type="AlphaFoldDB" id="A0A2R5GRL5"/>
<accession>A0A2R5GRL5</accession>
<keyword evidence="4" id="KW-1185">Reference proteome</keyword>
<gene>
    <name evidence="3" type="ORF">FCC1311_067442</name>
</gene>
<evidence type="ECO:0000313" key="3">
    <source>
        <dbReference type="EMBL" id="GBG30524.1"/>
    </source>
</evidence>
<organism evidence="3 4">
    <name type="scientific">Hondaea fermentalgiana</name>
    <dbReference type="NCBI Taxonomy" id="2315210"/>
    <lineage>
        <taxon>Eukaryota</taxon>
        <taxon>Sar</taxon>
        <taxon>Stramenopiles</taxon>
        <taxon>Bigyra</taxon>
        <taxon>Labyrinthulomycetes</taxon>
        <taxon>Thraustochytrida</taxon>
        <taxon>Thraustochytriidae</taxon>
        <taxon>Hondaea</taxon>
    </lineage>
</organism>
<proteinExistence type="predicted"/>
<feature type="chain" id="PRO_5015305088" description="Secreted protein" evidence="2">
    <location>
        <begin position="24"/>
        <end position="260"/>
    </location>
</feature>
<comment type="caution">
    <text evidence="3">The sequence shown here is derived from an EMBL/GenBank/DDBJ whole genome shotgun (WGS) entry which is preliminary data.</text>
</comment>
<sequence>MVRSSCLMAVLGVVVLALSNVDAGLAMGVSEHCNAACLNAASPSDEDARKSINMETAAACRKAFSQSNHDGKICRQHFLRAGKLACILGCENMAKGNVIANKIEIAKERQACLKYANGQYTHFSKVSCEQGVKAGTAYFSEQGLALRAKVDEMCAISNDDASEAEVAKEKEEEVVVVRSAGKPQVPKEPVRIVVDPIVTEPVVEEEQQPEAATEDSQPAQEDLEEFPVVIDTEKEADVTEENEPVLSRKLRTSSSAEELL</sequence>
<dbReference type="EMBL" id="BEYU01000077">
    <property type="protein sequence ID" value="GBG30524.1"/>
    <property type="molecule type" value="Genomic_DNA"/>
</dbReference>